<dbReference type="SUPFAM" id="SSF55008">
    <property type="entry name" value="HMA, heavy metal-associated domain"/>
    <property type="match status" value="1"/>
</dbReference>
<proteinExistence type="predicted"/>
<dbReference type="EMBL" id="FO681347">
    <property type="protein sequence ID" value="CCV64464.1"/>
    <property type="molecule type" value="Genomic_DNA"/>
</dbReference>
<dbReference type="STRING" id="1318466.BN85408870"/>
<dbReference type="Proteomes" id="UP000032740">
    <property type="component" value="Chromosome"/>
</dbReference>
<protein>
    <submittedName>
        <fullName evidence="2">Preddicted heavy metal transport/detoxification protein</fullName>
    </submittedName>
</protein>
<sequence length="61" mass="6470">MKVITVTDMSCQHCVAKINKALLTKGVVGKIDLAGHTVSVKEADEEKALVAIEEAGYTPTL</sequence>
<name>U4KKX4_ALTPJ</name>
<dbReference type="PROSITE" id="PS50846">
    <property type="entry name" value="HMA_2"/>
    <property type="match status" value="1"/>
</dbReference>
<dbReference type="Pfam" id="PF00403">
    <property type="entry name" value="HMA"/>
    <property type="match status" value="1"/>
</dbReference>
<gene>
    <name evidence="2" type="ORF">BN85408870</name>
</gene>
<reference evidence="2 3" key="1">
    <citation type="journal article" date="2013" name="J. Mol. Microbiol. Biotechnol.">
        <title>Analysis of the Complete Genomes of Acholeplasma brassicae , A. palmae and A. laidlawii and Their Comparison to the Obligate Parasites from ' Candidatus Phytoplasma'.</title>
        <authorList>
            <person name="Kube M."/>
            <person name="Siewert C."/>
            <person name="Migdoll A.M."/>
            <person name="Duduk B."/>
            <person name="Holz S."/>
            <person name="Rabus R."/>
            <person name="Seemuller E."/>
            <person name="Mitrovic J."/>
            <person name="Muller I."/>
            <person name="Buttner C."/>
            <person name="Reinhardt R."/>
        </authorList>
    </citation>
    <scope>NUCLEOTIDE SEQUENCE [LARGE SCALE GENOMIC DNA]</scope>
    <source>
        <strain evidence="2 3">J233</strain>
    </source>
</reference>
<accession>U4KKX4</accession>
<dbReference type="GO" id="GO:0046872">
    <property type="term" value="F:metal ion binding"/>
    <property type="evidence" value="ECO:0007669"/>
    <property type="project" value="InterPro"/>
</dbReference>
<evidence type="ECO:0000259" key="1">
    <source>
        <dbReference type="PROSITE" id="PS50846"/>
    </source>
</evidence>
<dbReference type="Gene3D" id="3.30.70.100">
    <property type="match status" value="1"/>
</dbReference>
<dbReference type="CDD" id="cd00371">
    <property type="entry name" value="HMA"/>
    <property type="match status" value="1"/>
</dbReference>
<organism evidence="2 3">
    <name type="scientific">Alteracholeplasma palmae (strain ATCC 49389 / J233)</name>
    <name type="common">Acholeplasma palmae</name>
    <dbReference type="NCBI Taxonomy" id="1318466"/>
    <lineage>
        <taxon>Bacteria</taxon>
        <taxon>Bacillati</taxon>
        <taxon>Mycoplasmatota</taxon>
        <taxon>Mollicutes</taxon>
        <taxon>Acholeplasmatales</taxon>
        <taxon>Acholeplasmataceae</taxon>
        <taxon>Acholeplasma</taxon>
    </lineage>
</organism>
<dbReference type="AlphaFoldDB" id="U4KKX4"/>
<dbReference type="InterPro" id="IPR036163">
    <property type="entry name" value="HMA_dom_sf"/>
</dbReference>
<dbReference type="OrthoDB" id="9813965at2"/>
<dbReference type="HOGENOM" id="CLU_134973_5_3_14"/>
<dbReference type="RefSeq" id="WP_026659883.1">
    <property type="nucleotide sequence ID" value="NC_022538.1"/>
</dbReference>
<evidence type="ECO:0000313" key="3">
    <source>
        <dbReference type="Proteomes" id="UP000032740"/>
    </source>
</evidence>
<dbReference type="InterPro" id="IPR006121">
    <property type="entry name" value="HMA_dom"/>
</dbReference>
<evidence type="ECO:0000313" key="2">
    <source>
        <dbReference type="EMBL" id="CCV64464.1"/>
    </source>
</evidence>
<feature type="domain" description="HMA" evidence="1">
    <location>
        <begin position="1"/>
        <end position="60"/>
    </location>
</feature>
<keyword evidence="3" id="KW-1185">Reference proteome</keyword>
<dbReference type="KEGG" id="apal:BN85408870"/>